<reference evidence="2" key="1">
    <citation type="journal article" date="2021" name="Nat. Commun.">
        <title>Genetic determinants of endophytism in the Arabidopsis root mycobiome.</title>
        <authorList>
            <person name="Mesny F."/>
            <person name="Miyauchi S."/>
            <person name="Thiergart T."/>
            <person name="Pickel B."/>
            <person name="Atanasova L."/>
            <person name="Karlsson M."/>
            <person name="Huettel B."/>
            <person name="Barry K.W."/>
            <person name="Haridas S."/>
            <person name="Chen C."/>
            <person name="Bauer D."/>
            <person name="Andreopoulos W."/>
            <person name="Pangilinan J."/>
            <person name="LaButti K."/>
            <person name="Riley R."/>
            <person name="Lipzen A."/>
            <person name="Clum A."/>
            <person name="Drula E."/>
            <person name="Henrissat B."/>
            <person name="Kohler A."/>
            <person name="Grigoriev I.V."/>
            <person name="Martin F.M."/>
            <person name="Hacquard S."/>
        </authorList>
    </citation>
    <scope>NUCLEOTIDE SEQUENCE</scope>
    <source>
        <strain evidence="2">FSSC 5 MPI-SDFR-AT-0091</strain>
    </source>
</reference>
<protein>
    <recommendedName>
        <fullName evidence="1">2EXR domain-containing protein</fullName>
    </recommendedName>
</protein>
<evidence type="ECO:0000313" key="3">
    <source>
        <dbReference type="Proteomes" id="UP000736672"/>
    </source>
</evidence>
<organism evidence="2 3">
    <name type="scientific">Fusarium solani</name>
    <name type="common">Filamentous fungus</name>
    <dbReference type="NCBI Taxonomy" id="169388"/>
    <lineage>
        <taxon>Eukaryota</taxon>
        <taxon>Fungi</taxon>
        <taxon>Dikarya</taxon>
        <taxon>Ascomycota</taxon>
        <taxon>Pezizomycotina</taxon>
        <taxon>Sordariomycetes</taxon>
        <taxon>Hypocreomycetidae</taxon>
        <taxon>Hypocreales</taxon>
        <taxon>Nectriaceae</taxon>
        <taxon>Fusarium</taxon>
        <taxon>Fusarium solani species complex</taxon>
    </lineage>
</organism>
<proteinExistence type="predicted"/>
<dbReference type="InterPro" id="IPR045518">
    <property type="entry name" value="2EXR"/>
</dbReference>
<comment type="caution">
    <text evidence="2">The sequence shown here is derived from an EMBL/GenBank/DDBJ whole genome shotgun (WGS) entry which is preliminary data.</text>
</comment>
<evidence type="ECO:0000313" key="2">
    <source>
        <dbReference type="EMBL" id="KAH7275737.1"/>
    </source>
</evidence>
<name>A0A9P9RE75_FUSSL</name>
<dbReference type="EMBL" id="JAGTJS010000001">
    <property type="protein sequence ID" value="KAH7275737.1"/>
    <property type="molecule type" value="Genomic_DNA"/>
</dbReference>
<dbReference type="Pfam" id="PF20150">
    <property type="entry name" value="2EXR"/>
    <property type="match status" value="1"/>
</dbReference>
<feature type="domain" description="2EXR" evidence="1">
    <location>
        <begin position="6"/>
        <end position="124"/>
    </location>
</feature>
<gene>
    <name evidence="2" type="ORF">B0J15DRAFT_540739</name>
</gene>
<dbReference type="AlphaFoldDB" id="A0A9P9RE75"/>
<dbReference type="OrthoDB" id="3596450at2759"/>
<dbReference type="Proteomes" id="UP000736672">
    <property type="component" value="Unassembled WGS sequence"/>
</dbReference>
<keyword evidence="3" id="KW-1185">Reference proteome</keyword>
<evidence type="ECO:0000259" key="1">
    <source>
        <dbReference type="Pfam" id="PF20150"/>
    </source>
</evidence>
<sequence>MPLETFHIFPNLPGELREEIWRCALRPDGPARPGAHFFGVVSPRADGRAKLVNHALVLRDSTFDREICLVGPLWGSTSIEGKLIDKLEPASWIDNNPSTYLIDSGLWMACKESRHVIDQVFHQQQRDGTRSNSFRRMPLAYRNEAKMPDDAKDRFITNRIYGGIPFLLNNFGGVRHMAVKYNSRWGIEVNHPDYYEWGMILQNLSNIAIDAAWKSGVRDFLFIDYRIKRRHHVPTKEQADMPAELTFYHQGRRFIDVEFHREDSIWEQDYDVAQDEMSGNMFVHALQDAANAIIQRVPELYEEHLELPYFGILACEEDWSLMEPRFAYSQSSFEQFLFCGGSCHSHFADDA</sequence>
<accession>A0A9P9RE75</accession>